<sequence length="160" mass="17004">MPNAGQGTVITFGRSPLQDAFAPGAKTPESGSRNLAAEVETHAHSSLSQSRSGGRPRCQSGVRRTGSTPRPGKVSAPVEVKSVPKITRRVSSQTLGRGASVPLAVRGDRVTSVRSGKTRAQLEVKVCPRSQAALVRAPRVRKRRTHDSDGHGTDLRLQLL</sequence>
<dbReference type="AlphaFoldDB" id="A0AAV7N2U7"/>
<evidence type="ECO:0000256" key="1">
    <source>
        <dbReference type="SAM" id="MobiDB-lite"/>
    </source>
</evidence>
<protein>
    <submittedName>
        <fullName evidence="2">Uncharacterized protein</fullName>
    </submittedName>
</protein>
<dbReference type="Proteomes" id="UP001066276">
    <property type="component" value="Chromosome 9"/>
</dbReference>
<reference evidence="2" key="1">
    <citation type="journal article" date="2022" name="bioRxiv">
        <title>Sequencing and chromosome-scale assembly of the giantPleurodeles waltlgenome.</title>
        <authorList>
            <person name="Brown T."/>
            <person name="Elewa A."/>
            <person name="Iarovenko S."/>
            <person name="Subramanian E."/>
            <person name="Araus A.J."/>
            <person name="Petzold A."/>
            <person name="Susuki M."/>
            <person name="Suzuki K.-i.T."/>
            <person name="Hayashi T."/>
            <person name="Toyoda A."/>
            <person name="Oliveira C."/>
            <person name="Osipova E."/>
            <person name="Leigh N.D."/>
            <person name="Simon A."/>
            <person name="Yun M.H."/>
        </authorList>
    </citation>
    <scope>NUCLEOTIDE SEQUENCE</scope>
    <source>
        <strain evidence="2">20211129_DDA</strain>
        <tissue evidence="2">Liver</tissue>
    </source>
</reference>
<proteinExistence type="predicted"/>
<name>A0AAV7N2U7_PLEWA</name>
<dbReference type="EMBL" id="JANPWB010000013">
    <property type="protein sequence ID" value="KAJ1110376.1"/>
    <property type="molecule type" value="Genomic_DNA"/>
</dbReference>
<organism evidence="2 3">
    <name type="scientific">Pleurodeles waltl</name>
    <name type="common">Iberian ribbed newt</name>
    <dbReference type="NCBI Taxonomy" id="8319"/>
    <lineage>
        <taxon>Eukaryota</taxon>
        <taxon>Metazoa</taxon>
        <taxon>Chordata</taxon>
        <taxon>Craniata</taxon>
        <taxon>Vertebrata</taxon>
        <taxon>Euteleostomi</taxon>
        <taxon>Amphibia</taxon>
        <taxon>Batrachia</taxon>
        <taxon>Caudata</taxon>
        <taxon>Salamandroidea</taxon>
        <taxon>Salamandridae</taxon>
        <taxon>Pleurodelinae</taxon>
        <taxon>Pleurodeles</taxon>
    </lineage>
</organism>
<evidence type="ECO:0000313" key="2">
    <source>
        <dbReference type="EMBL" id="KAJ1110376.1"/>
    </source>
</evidence>
<keyword evidence="3" id="KW-1185">Reference proteome</keyword>
<feature type="region of interest" description="Disordered" evidence="1">
    <location>
        <begin position="1"/>
        <end position="78"/>
    </location>
</feature>
<comment type="caution">
    <text evidence="2">The sequence shown here is derived from an EMBL/GenBank/DDBJ whole genome shotgun (WGS) entry which is preliminary data.</text>
</comment>
<gene>
    <name evidence="2" type="ORF">NDU88_007728</name>
</gene>
<accession>A0AAV7N2U7</accession>
<evidence type="ECO:0000313" key="3">
    <source>
        <dbReference type="Proteomes" id="UP001066276"/>
    </source>
</evidence>